<feature type="chain" id="PRO_5041976680" description="NIDO domain-containing protein" evidence="1">
    <location>
        <begin position="22"/>
        <end position="465"/>
    </location>
</feature>
<evidence type="ECO:0000313" key="4">
    <source>
        <dbReference type="Proteomes" id="UP001208570"/>
    </source>
</evidence>
<organism evidence="3 4">
    <name type="scientific">Paralvinella palmiformis</name>
    <dbReference type="NCBI Taxonomy" id="53620"/>
    <lineage>
        <taxon>Eukaryota</taxon>
        <taxon>Metazoa</taxon>
        <taxon>Spiralia</taxon>
        <taxon>Lophotrochozoa</taxon>
        <taxon>Annelida</taxon>
        <taxon>Polychaeta</taxon>
        <taxon>Sedentaria</taxon>
        <taxon>Canalipalpata</taxon>
        <taxon>Terebellida</taxon>
        <taxon>Terebelliformia</taxon>
        <taxon>Alvinellidae</taxon>
        <taxon>Paralvinella</taxon>
    </lineage>
</organism>
<feature type="domain" description="NIDO" evidence="2">
    <location>
        <begin position="59"/>
        <end position="139"/>
    </location>
</feature>
<dbReference type="GO" id="GO:0007160">
    <property type="term" value="P:cell-matrix adhesion"/>
    <property type="evidence" value="ECO:0007669"/>
    <property type="project" value="InterPro"/>
</dbReference>
<reference evidence="3" key="1">
    <citation type="journal article" date="2023" name="Mol. Biol. Evol.">
        <title>Third-Generation Sequencing Reveals the Adaptive Role of the Epigenome in Three Deep-Sea Polychaetes.</title>
        <authorList>
            <person name="Perez M."/>
            <person name="Aroh O."/>
            <person name="Sun Y."/>
            <person name="Lan Y."/>
            <person name="Juniper S.K."/>
            <person name="Young C.R."/>
            <person name="Angers B."/>
            <person name="Qian P.Y."/>
        </authorList>
    </citation>
    <scope>NUCLEOTIDE SEQUENCE</scope>
    <source>
        <strain evidence="3">P08H-3</strain>
    </source>
</reference>
<keyword evidence="4" id="KW-1185">Reference proteome</keyword>
<dbReference type="AlphaFoldDB" id="A0AAD9J9P7"/>
<protein>
    <recommendedName>
        <fullName evidence="2">NIDO domain-containing protein</fullName>
    </recommendedName>
</protein>
<keyword evidence="1" id="KW-0732">Signal</keyword>
<name>A0AAD9J9P7_9ANNE</name>
<dbReference type="Proteomes" id="UP001208570">
    <property type="component" value="Unassembled WGS sequence"/>
</dbReference>
<sequence length="465" mass="53067">MPNVLVFLVFVTGTYWMCANAGSCPFSPLYPYGRERGDQTVTFGDDDYYNIPLNVIIDFYGNKYDSAWNNTFQGTLISDGNTTLTIFNYGSINWWEDEVNAGIIFNRGDKKTRIEYSISTTDEVGNVGDYSNIGFPGKIVTKVNGDIQLRNLTRFNCVSCIIDRANGNVTTFDGSTELVANDMGKKYLISKEYQGDQAGKRDPCKFMLKTTTDGNGRTDWVAFTIGVKLKWNYAFERVRDNIVEVRSRKTKQIISAFPYHQLIEDYGQRLFVVIEKIRGGWILRSPSCEYLLVYKPLDYSKQLRLFLGPHFEGRTIGMCQNNNHDVTDDRKKCSTHPEDVSGPDFATQIISAFPYHQLIEDYGQRLFVIIEKIRGGWILRSPSCEYLLFYKPLYYSKQLRLFLGPQFEGRTIGMCQNNNHDVIDDRKKCSTHPEDVSGPDFATMIGDSCSCAKANKRCKKALSRM</sequence>
<dbReference type="InterPro" id="IPR003886">
    <property type="entry name" value="NIDO_dom"/>
</dbReference>
<dbReference type="Pfam" id="PF06119">
    <property type="entry name" value="NIDO"/>
    <property type="match status" value="1"/>
</dbReference>
<evidence type="ECO:0000256" key="1">
    <source>
        <dbReference type="SAM" id="SignalP"/>
    </source>
</evidence>
<evidence type="ECO:0000313" key="3">
    <source>
        <dbReference type="EMBL" id="KAK2149089.1"/>
    </source>
</evidence>
<gene>
    <name evidence="3" type="ORF">LSH36_468g03021</name>
</gene>
<comment type="caution">
    <text evidence="3">The sequence shown here is derived from an EMBL/GenBank/DDBJ whole genome shotgun (WGS) entry which is preliminary data.</text>
</comment>
<evidence type="ECO:0000259" key="2">
    <source>
        <dbReference type="Pfam" id="PF06119"/>
    </source>
</evidence>
<proteinExistence type="predicted"/>
<accession>A0AAD9J9P7</accession>
<feature type="signal peptide" evidence="1">
    <location>
        <begin position="1"/>
        <end position="21"/>
    </location>
</feature>
<dbReference type="EMBL" id="JAODUP010000468">
    <property type="protein sequence ID" value="KAK2149089.1"/>
    <property type="molecule type" value="Genomic_DNA"/>
</dbReference>